<feature type="non-terminal residue" evidence="2">
    <location>
        <position position="1"/>
    </location>
</feature>
<accession>A0A8J6AZY9</accession>
<dbReference type="AlphaFoldDB" id="A0A8J6AZY9"/>
<dbReference type="Proteomes" id="UP000770717">
    <property type="component" value="Unassembled WGS sequence"/>
</dbReference>
<feature type="region of interest" description="Disordered" evidence="1">
    <location>
        <begin position="25"/>
        <end position="47"/>
    </location>
</feature>
<evidence type="ECO:0000256" key="1">
    <source>
        <dbReference type="SAM" id="MobiDB-lite"/>
    </source>
</evidence>
<proteinExistence type="predicted"/>
<name>A0A8J6AZY9_ELECQ</name>
<sequence length="82" mass="8979">MTENILELTLKIIYLLTGEDYGPMKKSRKHGVSSGPPSVSGGCCGGLSPIADTPSKVSRHKRNNDWRILNLASKIIELLSRE</sequence>
<dbReference type="EMBL" id="WNTK01024460">
    <property type="protein sequence ID" value="KAG9461297.1"/>
    <property type="molecule type" value="Genomic_DNA"/>
</dbReference>
<gene>
    <name evidence="2" type="ORF">GDO78_017346</name>
</gene>
<keyword evidence="3" id="KW-1185">Reference proteome</keyword>
<evidence type="ECO:0000313" key="2">
    <source>
        <dbReference type="EMBL" id="KAG9461297.1"/>
    </source>
</evidence>
<reference evidence="2" key="1">
    <citation type="thesis" date="2020" institute="ProQuest LLC" country="789 East Eisenhower Parkway, Ann Arbor, MI, USA">
        <title>Comparative Genomics and Chromosome Evolution.</title>
        <authorList>
            <person name="Mudd A.B."/>
        </authorList>
    </citation>
    <scope>NUCLEOTIDE SEQUENCE</scope>
    <source>
        <strain evidence="2">HN-11 Male</strain>
        <tissue evidence="2">Kidney and liver</tissue>
    </source>
</reference>
<evidence type="ECO:0000313" key="3">
    <source>
        <dbReference type="Proteomes" id="UP000770717"/>
    </source>
</evidence>
<comment type="caution">
    <text evidence="2">The sequence shown here is derived from an EMBL/GenBank/DDBJ whole genome shotgun (WGS) entry which is preliminary data.</text>
</comment>
<protein>
    <submittedName>
        <fullName evidence="2">Uncharacterized protein</fullName>
    </submittedName>
</protein>
<feature type="compositionally biased region" description="Low complexity" evidence="1">
    <location>
        <begin position="32"/>
        <end position="41"/>
    </location>
</feature>
<organism evidence="2 3">
    <name type="scientific">Eleutherodactylus coqui</name>
    <name type="common">Puerto Rican coqui</name>
    <dbReference type="NCBI Taxonomy" id="57060"/>
    <lineage>
        <taxon>Eukaryota</taxon>
        <taxon>Metazoa</taxon>
        <taxon>Chordata</taxon>
        <taxon>Craniata</taxon>
        <taxon>Vertebrata</taxon>
        <taxon>Euteleostomi</taxon>
        <taxon>Amphibia</taxon>
        <taxon>Batrachia</taxon>
        <taxon>Anura</taxon>
        <taxon>Neobatrachia</taxon>
        <taxon>Hyloidea</taxon>
        <taxon>Eleutherodactylidae</taxon>
        <taxon>Eleutherodactylinae</taxon>
        <taxon>Eleutherodactylus</taxon>
        <taxon>Eleutherodactylus</taxon>
    </lineage>
</organism>